<dbReference type="SUPFAM" id="SSF53335">
    <property type="entry name" value="S-adenosyl-L-methionine-dependent methyltransferases"/>
    <property type="match status" value="1"/>
</dbReference>
<dbReference type="EMBL" id="UINC01072161">
    <property type="protein sequence ID" value="SVC07601.1"/>
    <property type="molecule type" value="Genomic_DNA"/>
</dbReference>
<dbReference type="InterPro" id="IPR027612">
    <property type="entry name" value="Put_MTase_LIC12133"/>
</dbReference>
<evidence type="ECO:0000313" key="1">
    <source>
        <dbReference type="EMBL" id="SVC07601.1"/>
    </source>
</evidence>
<dbReference type="AlphaFoldDB" id="A0A382J9X1"/>
<proteinExistence type="predicted"/>
<evidence type="ECO:0008006" key="2">
    <source>
        <dbReference type="Google" id="ProtNLM"/>
    </source>
</evidence>
<dbReference type="InterPro" id="IPR029063">
    <property type="entry name" value="SAM-dependent_MTases_sf"/>
</dbReference>
<reference evidence="1" key="1">
    <citation type="submission" date="2018-05" db="EMBL/GenBank/DDBJ databases">
        <authorList>
            <person name="Lanie J.A."/>
            <person name="Ng W.-L."/>
            <person name="Kazmierczak K.M."/>
            <person name="Andrzejewski T.M."/>
            <person name="Davidsen T.M."/>
            <person name="Wayne K.J."/>
            <person name="Tettelin H."/>
            <person name="Glass J.I."/>
            <person name="Rusch D."/>
            <person name="Podicherti R."/>
            <person name="Tsui H.-C.T."/>
            <person name="Winkler M.E."/>
        </authorList>
    </citation>
    <scope>NUCLEOTIDE SEQUENCE</scope>
</reference>
<accession>A0A382J9X1</accession>
<sequence>VSKHDFQIIKHKLIAAIFTSRISSYFSPLIKLLVSLQLANVWEGVYNCWGDAPQDDNVLEEKIWTTRLTNQALRNILAYRSGKSFSLASSTQDYILSLAGGMLLSSSEDSLCILDFGGGMGTSYFPLISSLPDTKKVEFHIVELKTICDLANKILGDFPQLHFHESLPKISREVDIIHAGSSMQYISDWKGLLDEFANYRPRILILEDILTGDIPSFITTQNFYGKKIRMRFLNINELIEKVQRLDYQLIYKSQCTQNFLGGIGGSVPMKNFPSQYQLDYGSHLIFKRIKH</sequence>
<name>A0A382J9X1_9ZZZZ</name>
<feature type="non-terminal residue" evidence="1">
    <location>
        <position position="1"/>
    </location>
</feature>
<dbReference type="NCBIfam" id="TIGR04325">
    <property type="entry name" value="MTase_LIC12133"/>
    <property type="match status" value="1"/>
</dbReference>
<gene>
    <name evidence="1" type="ORF">METZ01_LOCUS260455</name>
</gene>
<protein>
    <recommendedName>
        <fullName evidence="2">Methyltransferase, TIGR04325 family</fullName>
    </recommendedName>
</protein>
<organism evidence="1">
    <name type="scientific">marine metagenome</name>
    <dbReference type="NCBI Taxonomy" id="408172"/>
    <lineage>
        <taxon>unclassified sequences</taxon>
        <taxon>metagenomes</taxon>
        <taxon>ecological metagenomes</taxon>
    </lineage>
</organism>
<dbReference type="Gene3D" id="3.40.50.150">
    <property type="entry name" value="Vaccinia Virus protein VP39"/>
    <property type="match status" value="1"/>
</dbReference>